<dbReference type="OrthoDB" id="1799049at2"/>
<proteinExistence type="predicted"/>
<organism evidence="1 2">
    <name type="scientific">Acetobacterium bakii</name>
    <dbReference type="NCBI Taxonomy" id="52689"/>
    <lineage>
        <taxon>Bacteria</taxon>
        <taxon>Bacillati</taxon>
        <taxon>Bacillota</taxon>
        <taxon>Clostridia</taxon>
        <taxon>Eubacteriales</taxon>
        <taxon>Eubacteriaceae</taxon>
        <taxon>Acetobacterium</taxon>
    </lineage>
</organism>
<comment type="caution">
    <text evidence="1">The sequence shown here is derived from an EMBL/GenBank/DDBJ whole genome shotgun (WGS) entry which is preliminary data.</text>
</comment>
<accession>A0A0L6TXX6</accession>
<protein>
    <submittedName>
        <fullName evidence="1">Uncharacterized protein</fullName>
    </submittedName>
</protein>
<dbReference type="AlphaFoldDB" id="A0A0L6TXX6"/>
<dbReference type="RefSeq" id="WP_050741744.1">
    <property type="nucleotide sequence ID" value="NZ_LGYO01000062.1"/>
</dbReference>
<evidence type="ECO:0000313" key="1">
    <source>
        <dbReference type="EMBL" id="KNZ40410.1"/>
    </source>
</evidence>
<sequence>MGYLEDAKKIGLRDLETAALFAVYPDKATGTDAEIEKAVRDWYYEQNCAAEEKMKMAYVDALTDAEIEAL</sequence>
<reference evidence="2" key="1">
    <citation type="submission" date="2015-07" db="EMBL/GenBank/DDBJ databases">
        <title>Draft genome sequence of Acetobacterium bakii DSM 8293, a potential psychrophilic chemical producer through syngas fermentation.</title>
        <authorList>
            <person name="Song Y."/>
            <person name="Hwang S."/>
            <person name="Cho B.-K."/>
        </authorList>
    </citation>
    <scope>NUCLEOTIDE SEQUENCE [LARGE SCALE GENOMIC DNA]</scope>
    <source>
        <strain evidence="2">DSM 8239</strain>
    </source>
</reference>
<dbReference type="EMBL" id="LGYO01000062">
    <property type="protein sequence ID" value="KNZ40410.1"/>
    <property type="molecule type" value="Genomic_DNA"/>
</dbReference>
<gene>
    <name evidence="1" type="ORF">AKG39_17770</name>
</gene>
<dbReference type="Proteomes" id="UP000036873">
    <property type="component" value="Unassembled WGS sequence"/>
</dbReference>
<name>A0A0L6TXX6_9FIRM</name>
<keyword evidence="2" id="KW-1185">Reference proteome</keyword>
<evidence type="ECO:0000313" key="2">
    <source>
        <dbReference type="Proteomes" id="UP000036873"/>
    </source>
</evidence>